<organism evidence="1 2">
    <name type="scientific">Saccharopolyspora rectivirgula</name>
    <dbReference type="NCBI Taxonomy" id="28042"/>
    <lineage>
        <taxon>Bacteria</taxon>
        <taxon>Bacillati</taxon>
        <taxon>Actinomycetota</taxon>
        <taxon>Actinomycetes</taxon>
        <taxon>Pseudonocardiales</taxon>
        <taxon>Pseudonocardiaceae</taxon>
        <taxon>Saccharopolyspora</taxon>
    </lineage>
</organism>
<evidence type="ECO:0000313" key="2">
    <source>
        <dbReference type="Proteomes" id="UP000031419"/>
    </source>
</evidence>
<name>A0A073AZV1_9PSEU</name>
<dbReference type="EMBL" id="JNVU01000017">
    <property type="protein sequence ID" value="KEI44915.1"/>
    <property type="molecule type" value="Genomic_DNA"/>
</dbReference>
<accession>A0A073AZV1</accession>
<reference evidence="1 2" key="1">
    <citation type="submission" date="2014-06" db="EMBL/GenBank/DDBJ databases">
        <title>Saccharopolyspora rectivirgula DSM-43113 Genome sequencing.</title>
        <authorList>
            <person name="Barrera C."/>
            <person name="Millon L."/>
            <person name="Rognon B."/>
            <person name="Zaugg C."/>
            <person name="Monod M."/>
        </authorList>
    </citation>
    <scope>NUCLEOTIDE SEQUENCE [LARGE SCALE GENOMIC DNA]</scope>
    <source>
        <strain evidence="1 2">DSM 43113</strain>
    </source>
</reference>
<dbReference type="OrthoDB" id="3637191at2"/>
<evidence type="ECO:0000313" key="1">
    <source>
        <dbReference type="EMBL" id="KEI44915.1"/>
    </source>
</evidence>
<dbReference type="RefSeq" id="WP_029721185.1">
    <property type="nucleotide sequence ID" value="NZ_JAJUIW010000021.1"/>
</dbReference>
<dbReference type="AlphaFoldDB" id="A0A073AZV1"/>
<protein>
    <submittedName>
        <fullName evidence="1">Uncharacterized protein</fullName>
    </submittedName>
</protein>
<dbReference type="NCBIfam" id="NF037944">
    <property type="entry name" value="holin_2"/>
    <property type="match status" value="1"/>
</dbReference>
<dbReference type="Proteomes" id="UP000031419">
    <property type="component" value="Unassembled WGS sequence"/>
</dbReference>
<sequence length="66" mass="7110">MPYVLSLVLVAVALAGLVVLAVRAGKAVRELRSAQQQAVAQIKDRAGLLKARSAGLRVAFAERRRR</sequence>
<dbReference type="STRING" id="28042.GU90_06725"/>
<keyword evidence="2" id="KW-1185">Reference proteome</keyword>
<gene>
    <name evidence="1" type="ORF">GU90_06725</name>
</gene>
<proteinExistence type="predicted"/>
<comment type="caution">
    <text evidence="1">The sequence shown here is derived from an EMBL/GenBank/DDBJ whole genome shotgun (WGS) entry which is preliminary data.</text>
</comment>